<feature type="region of interest" description="Disordered" evidence="1">
    <location>
        <begin position="122"/>
        <end position="165"/>
    </location>
</feature>
<keyword evidence="3" id="KW-1185">Reference proteome</keyword>
<organism evidence="2 3">
    <name type="scientific">Trypanosoma theileri</name>
    <dbReference type="NCBI Taxonomy" id="67003"/>
    <lineage>
        <taxon>Eukaryota</taxon>
        <taxon>Discoba</taxon>
        <taxon>Euglenozoa</taxon>
        <taxon>Kinetoplastea</taxon>
        <taxon>Metakinetoplastina</taxon>
        <taxon>Trypanosomatida</taxon>
        <taxon>Trypanosomatidae</taxon>
        <taxon>Trypanosoma</taxon>
    </lineage>
</organism>
<reference evidence="2 3" key="1">
    <citation type="submission" date="2017-03" db="EMBL/GenBank/DDBJ databases">
        <title>An alternative strategy for trypanosome survival in the mammalian bloodstream revealed through genome and transcriptome analysis of the ubiquitous bovine parasite Trypanosoma (Megatrypanum) theileri.</title>
        <authorList>
            <person name="Kelly S."/>
            <person name="Ivens A."/>
            <person name="Mott A."/>
            <person name="O'Neill E."/>
            <person name="Emms D."/>
            <person name="Macleod O."/>
            <person name="Voorheis P."/>
            <person name="Matthews J."/>
            <person name="Matthews K."/>
            <person name="Carrington M."/>
        </authorList>
    </citation>
    <scope>NUCLEOTIDE SEQUENCE [LARGE SCALE GENOMIC DNA]</scope>
    <source>
        <strain evidence="2">Edinburgh</strain>
    </source>
</reference>
<dbReference type="SUPFAM" id="SSF52047">
    <property type="entry name" value="RNI-like"/>
    <property type="match status" value="1"/>
</dbReference>
<dbReference type="AlphaFoldDB" id="A0A1X0NXC5"/>
<evidence type="ECO:0000313" key="2">
    <source>
        <dbReference type="EMBL" id="ORC89354.1"/>
    </source>
</evidence>
<gene>
    <name evidence="2" type="ORF">TM35_000121290</name>
</gene>
<dbReference type="RefSeq" id="XP_028883420.1">
    <property type="nucleotide sequence ID" value="XM_029025104.1"/>
</dbReference>
<evidence type="ECO:0000313" key="3">
    <source>
        <dbReference type="Proteomes" id="UP000192257"/>
    </source>
</evidence>
<dbReference type="Gene3D" id="3.80.10.10">
    <property type="entry name" value="Ribonuclease Inhibitor"/>
    <property type="match status" value="1"/>
</dbReference>
<dbReference type="OrthoDB" id="120976at2759"/>
<protein>
    <submittedName>
        <fullName evidence="2">Uncharacterized protein</fullName>
    </submittedName>
</protein>
<evidence type="ECO:0000256" key="1">
    <source>
        <dbReference type="SAM" id="MobiDB-lite"/>
    </source>
</evidence>
<comment type="caution">
    <text evidence="2">The sequence shown here is derived from an EMBL/GenBank/DDBJ whole genome shotgun (WGS) entry which is preliminary data.</text>
</comment>
<proteinExistence type="predicted"/>
<dbReference type="Proteomes" id="UP000192257">
    <property type="component" value="Unassembled WGS sequence"/>
</dbReference>
<feature type="compositionally biased region" description="Low complexity" evidence="1">
    <location>
        <begin position="609"/>
        <end position="634"/>
    </location>
</feature>
<name>A0A1X0NXC5_9TRYP</name>
<feature type="region of interest" description="Disordered" evidence="1">
    <location>
        <begin position="605"/>
        <end position="634"/>
    </location>
</feature>
<accession>A0A1X0NXC5</accession>
<dbReference type="InterPro" id="IPR032675">
    <property type="entry name" value="LRR_dom_sf"/>
</dbReference>
<dbReference type="VEuPathDB" id="TriTrypDB:TM35_000121290"/>
<feature type="compositionally biased region" description="Low complexity" evidence="1">
    <location>
        <begin position="122"/>
        <end position="136"/>
    </location>
</feature>
<sequence length="747" mass="82610">MYSEAYTGELPREERQPMSDHEVLFFGCLAVMISEVRVKGLELQQQLKSCSGAQLLVRAAVTPVGTEAVERIGESIQSNKYALQNAEMADELLIPIMLERAPHVTTNATVTGMSAALSSAASSSSLLKNNNNNNNNVEKKEKENEEEEEEEEEEEKDNLHKSMDEKPSLELALNIDFLRNGVSTTTARRTVMINSLYDVGEQHCGVATARVSAAVLRENKFLESSPSVRVNTSKLSSVSAERNENANWCGVEVQIIVRAIDASAPLRLMLAAEDTARSILRMPKLQPYTMFVFPQQTTIPYGAVQLDALYYFYHNFFEQYFNKTIKTTAHVLQLLQSSGKESTEGGNHTQRNDGNEMNSWSALHSIDLRPVLIGDDALAPLLATLFHCSSLNTMILDENSVSDITCYRLAALFHKHRCLRSISIKGNNIHESGAEQLLRLVRRNKRITKLCANGNLCTSRVLERIQRVVEMNTETHENDPFNVLSKTYAYAVSPISFPSSIVKRALAVWAMLSAASVSVNRPSSAIAASASAVVAAAPAAADNDEGNLSIIPQCALAPLLNEVMRAVACRMSSIIQDPWVRMVFADIESYRRSPMSLQENMKDLDNNKKVQNNDSNKKNSSNNTNNNSNKINNNMLENCNVEDTSEENEMISLVNVEELYNYSFLHIIVVTMRAIAAGGEWTESMAVLRGIGKRQKKIGVMPEDYRDALQAFIQSLTGVCGKDHADAEHSVAFLQCLALGVRTAVSV</sequence>
<dbReference type="GeneID" id="39984884"/>
<feature type="compositionally biased region" description="Acidic residues" evidence="1">
    <location>
        <begin position="144"/>
        <end position="156"/>
    </location>
</feature>
<dbReference type="EMBL" id="NBCO01000012">
    <property type="protein sequence ID" value="ORC89354.1"/>
    <property type="molecule type" value="Genomic_DNA"/>
</dbReference>